<organism evidence="2 3">
    <name type="scientific">Falsirhodobacter algicola</name>
    <dbReference type="NCBI Taxonomy" id="2692330"/>
    <lineage>
        <taxon>Bacteria</taxon>
        <taxon>Pseudomonadati</taxon>
        <taxon>Pseudomonadota</taxon>
        <taxon>Alphaproteobacteria</taxon>
        <taxon>Rhodobacterales</taxon>
        <taxon>Paracoccaceae</taxon>
        <taxon>Falsirhodobacter</taxon>
    </lineage>
</organism>
<dbReference type="KEGG" id="fap:GR316_11380"/>
<dbReference type="GO" id="GO:0005992">
    <property type="term" value="P:trehalose biosynthetic process"/>
    <property type="evidence" value="ECO:0007669"/>
    <property type="project" value="TreeGrafter"/>
</dbReference>
<dbReference type="GO" id="GO:0030980">
    <property type="term" value="P:alpha-glucan catabolic process"/>
    <property type="evidence" value="ECO:0007669"/>
    <property type="project" value="TreeGrafter"/>
</dbReference>
<dbReference type="Gene3D" id="3.20.20.80">
    <property type="entry name" value="Glycosidases"/>
    <property type="match status" value="1"/>
</dbReference>
<dbReference type="RefSeq" id="WP_211784033.1">
    <property type="nucleotide sequence ID" value="NZ_CP047289.1"/>
</dbReference>
<evidence type="ECO:0000313" key="3">
    <source>
        <dbReference type="Proteomes" id="UP000679284"/>
    </source>
</evidence>
<feature type="domain" description="Glycosyl hydrolase family 13 catalytic" evidence="1">
    <location>
        <begin position="6"/>
        <end position="676"/>
    </location>
</feature>
<dbReference type="AlphaFoldDB" id="A0A8J8MV47"/>
<reference evidence="2" key="1">
    <citation type="submission" date="2020-01" db="EMBL/GenBank/DDBJ databases">
        <authorList>
            <person name="Yang Y."/>
            <person name="Kwon Y.M."/>
        </authorList>
    </citation>
    <scope>NUCLEOTIDE SEQUENCE</scope>
    <source>
        <strain evidence="2">PG104</strain>
    </source>
</reference>
<dbReference type="NCBIfam" id="TIGR02401">
    <property type="entry name" value="trehalose_TreY"/>
    <property type="match status" value="1"/>
</dbReference>
<dbReference type="Gene3D" id="3.30.1590.10">
    <property type="entry name" value="Maltooligosyl trehalose synthase, domain 2"/>
    <property type="match status" value="1"/>
</dbReference>
<dbReference type="SUPFAM" id="SSF51445">
    <property type="entry name" value="(Trans)glycosidases"/>
    <property type="match status" value="1"/>
</dbReference>
<evidence type="ECO:0000313" key="2">
    <source>
        <dbReference type="EMBL" id="QUS36813.1"/>
    </source>
</evidence>
<protein>
    <submittedName>
        <fullName evidence="2">Malto-oligosyltrehalose synthase</fullName>
    </submittedName>
</protein>
<dbReference type="InterPro" id="IPR006047">
    <property type="entry name" value="GH13_cat_dom"/>
</dbReference>
<name>A0A8J8MV47_9RHOB</name>
<dbReference type="InterPro" id="IPR013797">
    <property type="entry name" value="Maltooligo_trehalose_synth_4"/>
</dbReference>
<dbReference type="SMART" id="SM00642">
    <property type="entry name" value="Aamy"/>
    <property type="match status" value="1"/>
</dbReference>
<keyword evidence="3" id="KW-1185">Reference proteome</keyword>
<dbReference type="Gene3D" id="1.10.150.200">
    <property type="entry name" value="Maltooligosyl trehalose synthase, domain 3"/>
    <property type="match status" value="1"/>
</dbReference>
<dbReference type="Proteomes" id="UP000679284">
    <property type="component" value="Chromosome"/>
</dbReference>
<dbReference type="EMBL" id="CP047289">
    <property type="protein sequence ID" value="QUS36813.1"/>
    <property type="molecule type" value="Genomic_DNA"/>
</dbReference>
<dbReference type="InterPro" id="IPR017853">
    <property type="entry name" value="GH"/>
</dbReference>
<gene>
    <name evidence="2" type="primary">treY</name>
    <name evidence="2" type="ORF">GR316_11380</name>
</gene>
<sequence>MPPLPTALYHLLLREGRTFQTAVDLLPHLIRLGVTHLYLSPILQATEGSTHGYDVTDPTKIDTSLGGREGFSALAAAAREAGIAIVLDIVPNHTAFNLENPWLLDVLKHGTDSRYARHFDIDWDKGRLLVPMLPSPFDPADFRLEEHAGGRLTNGALSFPLRPGTLPDSGRDDPETIARVHDAQPYRLSFWEMERDSITHRRFFNVTGLIGMRVEDEAVFEDTHALIFDLVRAGEVQGLRVDHVDGLTDPAGYLERLAAALPDTPVWVEKILTGPECLPPDWKTMGTTGYESARALARALTDAPGLEELDHLWRAATGRTGTFEEALETAKIEVIEGDLAAELLQLVDLGRAAIGPGAEAGDAWLREAILALLRHFPRYRTYLTDGTTRDEDRRILDEVLTAAAKDLRSDRVARALVRAMTDPATAEARRFRDRFQQVTGALLAKAHEDTAAFRWNRYLAANEVGSLPDEAVLDAAGFDAFVQRIAPGHVNLTSTHDTKRAEDARMRLVAISHLPRQFHALWQEANQLPGAQDVPANLRWYILQTLLAMWEDGRDDIAPRLTTHLEKAMREAKEITNWTHPRHDAEAGPLAFAAALASRWAEALPEAARALFRRADRLSLAQTALKFAMPGIPYIYQGTEGMQHLLTDPDNRLAPDFAALECSDAPKARLTRALMRLRFDERAFFEQAGARVDSPAPGLLRLIRSGDGPRRLEVTVELDGRDVSGGSLWSEGGVSVDWTA</sequence>
<dbReference type="Gene3D" id="1.10.10.470">
    <property type="entry name" value="Maltooligosyl trehalose synthase, domain 4"/>
    <property type="match status" value="1"/>
</dbReference>
<dbReference type="GO" id="GO:0047470">
    <property type="term" value="F:(1,4)-alpha-D-glucan 1-alpha-D-glucosylmutase activity"/>
    <property type="evidence" value="ECO:0007669"/>
    <property type="project" value="TreeGrafter"/>
</dbReference>
<proteinExistence type="predicted"/>
<evidence type="ECO:0000259" key="1">
    <source>
        <dbReference type="SMART" id="SM00642"/>
    </source>
</evidence>
<accession>A0A8J8MV47</accession>
<dbReference type="PANTHER" id="PTHR10357:SF216">
    <property type="entry name" value="MALTOOLIGOSYL TREHALOSE SYNTHASE-RELATED"/>
    <property type="match status" value="1"/>
</dbReference>
<dbReference type="Pfam" id="PF00128">
    <property type="entry name" value="Alpha-amylase"/>
    <property type="match status" value="1"/>
</dbReference>
<dbReference type="InterPro" id="IPR012767">
    <property type="entry name" value="Trehalose_TreY"/>
</dbReference>
<dbReference type="PANTHER" id="PTHR10357">
    <property type="entry name" value="ALPHA-AMYLASE FAMILY MEMBER"/>
    <property type="match status" value="1"/>
</dbReference>